<dbReference type="OrthoDB" id="2013508at2759"/>
<dbReference type="PANTHER" id="PTHR36004">
    <property type="entry name" value="AT-RICH INTERACTIVE DOMAIN PROTEIN"/>
    <property type="match status" value="1"/>
</dbReference>
<evidence type="ECO:0000313" key="3">
    <source>
        <dbReference type="Proteomes" id="UP000257109"/>
    </source>
</evidence>
<gene>
    <name evidence="2" type="ORF">CR513_42768</name>
</gene>
<keyword evidence="1" id="KW-0472">Membrane</keyword>
<accession>A0A371FFW5</accession>
<evidence type="ECO:0000256" key="1">
    <source>
        <dbReference type="SAM" id="Phobius"/>
    </source>
</evidence>
<comment type="caution">
    <text evidence="2">The sequence shown here is derived from an EMBL/GenBank/DDBJ whole genome shotgun (WGS) entry which is preliminary data.</text>
</comment>
<feature type="non-terminal residue" evidence="2">
    <location>
        <position position="1"/>
    </location>
</feature>
<dbReference type="Proteomes" id="UP000257109">
    <property type="component" value="Unassembled WGS sequence"/>
</dbReference>
<evidence type="ECO:0000313" key="2">
    <source>
        <dbReference type="EMBL" id="RDX77156.1"/>
    </source>
</evidence>
<protein>
    <submittedName>
        <fullName evidence="2">Uncharacterized protein</fullName>
    </submittedName>
</protein>
<name>A0A371FFW5_MUCPR</name>
<dbReference type="STRING" id="157652.A0A371FFW5"/>
<feature type="transmembrane region" description="Helical" evidence="1">
    <location>
        <begin position="98"/>
        <end position="118"/>
    </location>
</feature>
<proteinExistence type="predicted"/>
<dbReference type="PANTHER" id="PTHR36004:SF1">
    <property type="entry name" value="AT-RICH INTERACTIVE DOMAIN PROTEIN"/>
    <property type="match status" value="1"/>
</dbReference>
<reference evidence="2" key="1">
    <citation type="submission" date="2018-05" db="EMBL/GenBank/DDBJ databases">
        <title>Draft genome of Mucuna pruriens seed.</title>
        <authorList>
            <person name="Nnadi N.E."/>
            <person name="Vos R."/>
            <person name="Hasami M.H."/>
            <person name="Devisetty U.K."/>
            <person name="Aguiy J.C."/>
        </authorList>
    </citation>
    <scope>NUCLEOTIDE SEQUENCE [LARGE SCALE GENOMIC DNA]</scope>
    <source>
        <strain evidence="2">JCA_2017</strain>
    </source>
</reference>
<organism evidence="2 3">
    <name type="scientific">Mucuna pruriens</name>
    <name type="common">Velvet bean</name>
    <name type="synonym">Dolichos pruriens</name>
    <dbReference type="NCBI Taxonomy" id="157652"/>
    <lineage>
        <taxon>Eukaryota</taxon>
        <taxon>Viridiplantae</taxon>
        <taxon>Streptophyta</taxon>
        <taxon>Embryophyta</taxon>
        <taxon>Tracheophyta</taxon>
        <taxon>Spermatophyta</taxon>
        <taxon>Magnoliopsida</taxon>
        <taxon>eudicotyledons</taxon>
        <taxon>Gunneridae</taxon>
        <taxon>Pentapetalae</taxon>
        <taxon>rosids</taxon>
        <taxon>fabids</taxon>
        <taxon>Fabales</taxon>
        <taxon>Fabaceae</taxon>
        <taxon>Papilionoideae</taxon>
        <taxon>50 kb inversion clade</taxon>
        <taxon>NPAAA clade</taxon>
        <taxon>indigoferoid/millettioid clade</taxon>
        <taxon>Phaseoleae</taxon>
        <taxon>Mucuna</taxon>
    </lineage>
</organism>
<keyword evidence="3" id="KW-1185">Reference proteome</keyword>
<sequence>MAFTVAIGSGVAIIPCGNISRTPYTHLLPHLVSTRTRRSLHVARAEKLSSESQPVSTAEIEEPLDDAVSSYNYSDLPGQKPDFWEGPQWDWFGFFVQYSWIIGVPVAAILALTGCLTYDPPKDLKQGAANKYSVQSGEVFVEPDVYDSDVFDSNPTEVAP</sequence>
<keyword evidence="1" id="KW-0812">Transmembrane</keyword>
<dbReference type="EMBL" id="QJKJ01009270">
    <property type="protein sequence ID" value="RDX77156.1"/>
    <property type="molecule type" value="Genomic_DNA"/>
</dbReference>
<feature type="non-terminal residue" evidence="2">
    <location>
        <position position="160"/>
    </location>
</feature>
<dbReference type="AlphaFoldDB" id="A0A371FFW5"/>
<keyword evidence="1" id="KW-1133">Transmembrane helix</keyword>